<dbReference type="InterPro" id="IPR003737">
    <property type="entry name" value="GlcNAc_PI_deacetylase-related"/>
</dbReference>
<sequence length="263" mass="29227">MQQMRSGSAVSRTIVTPPGLSTDVWRSSADAAPEVRVDQLVRRLDVPAATPLVVFSAHPDDETIGCGRLIAQWARQVGPCTAVLATLGEACVDHVAERPPGLAARRLREWRSATSRLGITRSIVLGLDDGRLTDERRKLRERIDLAMDQVARSGRPPVLCAPYRRDPHPDHQAMGTAVARVGRRRRWPVLQYPIWLTYWVEPGRFGGSLERVRVDERADRAHGEAVACFTSQLAPLADDLTPVVPEEMLAHHTRQLLVRGGRR</sequence>
<organism evidence="2 3">
    <name type="scientific">Microlunatus ginsengisoli</name>
    <dbReference type="NCBI Taxonomy" id="363863"/>
    <lineage>
        <taxon>Bacteria</taxon>
        <taxon>Bacillati</taxon>
        <taxon>Actinomycetota</taxon>
        <taxon>Actinomycetes</taxon>
        <taxon>Propionibacteriales</taxon>
        <taxon>Propionibacteriaceae</taxon>
        <taxon>Microlunatus</taxon>
    </lineage>
</organism>
<dbReference type="SUPFAM" id="SSF102588">
    <property type="entry name" value="LmbE-like"/>
    <property type="match status" value="1"/>
</dbReference>
<evidence type="ECO:0000313" key="2">
    <source>
        <dbReference type="EMBL" id="GAA3640996.1"/>
    </source>
</evidence>
<dbReference type="PANTHER" id="PTHR12993:SF29">
    <property type="entry name" value="BLR3841 PROTEIN"/>
    <property type="match status" value="1"/>
</dbReference>
<protein>
    <submittedName>
        <fullName evidence="2">PIG-L family deacetylase</fullName>
    </submittedName>
</protein>
<evidence type="ECO:0000313" key="3">
    <source>
        <dbReference type="Proteomes" id="UP001501490"/>
    </source>
</evidence>
<gene>
    <name evidence="2" type="ORF">GCM10022236_49540</name>
</gene>
<name>A0ABP7AUR2_9ACTN</name>
<accession>A0ABP7AUR2</accession>
<evidence type="ECO:0000256" key="1">
    <source>
        <dbReference type="ARBA" id="ARBA00022833"/>
    </source>
</evidence>
<dbReference type="Pfam" id="PF02585">
    <property type="entry name" value="PIG-L"/>
    <property type="match status" value="1"/>
</dbReference>
<dbReference type="Gene3D" id="3.40.50.10320">
    <property type="entry name" value="LmbE-like"/>
    <property type="match status" value="1"/>
</dbReference>
<comment type="caution">
    <text evidence="2">The sequence shown here is derived from an EMBL/GenBank/DDBJ whole genome shotgun (WGS) entry which is preliminary data.</text>
</comment>
<dbReference type="EMBL" id="BAABAB010000051">
    <property type="protein sequence ID" value="GAA3640996.1"/>
    <property type="molecule type" value="Genomic_DNA"/>
</dbReference>
<proteinExistence type="predicted"/>
<reference evidence="3" key="1">
    <citation type="journal article" date="2019" name="Int. J. Syst. Evol. Microbiol.">
        <title>The Global Catalogue of Microorganisms (GCM) 10K type strain sequencing project: providing services to taxonomists for standard genome sequencing and annotation.</title>
        <authorList>
            <consortium name="The Broad Institute Genomics Platform"/>
            <consortium name="The Broad Institute Genome Sequencing Center for Infectious Disease"/>
            <person name="Wu L."/>
            <person name="Ma J."/>
        </authorList>
    </citation>
    <scope>NUCLEOTIDE SEQUENCE [LARGE SCALE GENOMIC DNA]</scope>
    <source>
        <strain evidence="3">JCM 16929</strain>
    </source>
</reference>
<dbReference type="InterPro" id="IPR024078">
    <property type="entry name" value="LmbE-like_dom_sf"/>
</dbReference>
<keyword evidence="1" id="KW-0862">Zinc</keyword>
<dbReference type="PANTHER" id="PTHR12993">
    <property type="entry name" value="N-ACETYLGLUCOSAMINYL-PHOSPHATIDYLINOSITOL DE-N-ACETYLASE-RELATED"/>
    <property type="match status" value="1"/>
</dbReference>
<keyword evidence="3" id="KW-1185">Reference proteome</keyword>
<dbReference type="Proteomes" id="UP001501490">
    <property type="component" value="Unassembled WGS sequence"/>
</dbReference>